<proteinExistence type="predicted"/>
<keyword evidence="3" id="KW-1185">Reference proteome</keyword>
<dbReference type="Proteomes" id="UP000307702">
    <property type="component" value="Unassembled WGS sequence"/>
</dbReference>
<evidence type="ECO:0000313" key="3">
    <source>
        <dbReference type="Proteomes" id="UP000307702"/>
    </source>
</evidence>
<organism evidence="2 3">
    <name type="scientific">Colwellia ponticola</name>
    <dbReference type="NCBI Taxonomy" id="2304625"/>
    <lineage>
        <taxon>Bacteria</taxon>
        <taxon>Pseudomonadati</taxon>
        <taxon>Pseudomonadota</taxon>
        <taxon>Gammaproteobacteria</taxon>
        <taxon>Alteromonadales</taxon>
        <taxon>Colwelliaceae</taxon>
        <taxon>Colwellia</taxon>
    </lineage>
</organism>
<dbReference type="AlphaFoldDB" id="A0A8H2JM16"/>
<dbReference type="InterPro" id="IPR010239">
    <property type="entry name" value="CHP02001"/>
</dbReference>
<dbReference type="OrthoDB" id="9793561at2"/>
<protein>
    <recommendedName>
        <fullName evidence="4">Histidine kinase</fullName>
    </recommendedName>
</protein>
<keyword evidence="1" id="KW-0732">Signal</keyword>
<evidence type="ECO:0008006" key="4">
    <source>
        <dbReference type="Google" id="ProtNLM"/>
    </source>
</evidence>
<feature type="chain" id="PRO_5034214351" description="Histidine kinase" evidence="1">
    <location>
        <begin position="26"/>
        <end position="228"/>
    </location>
</feature>
<comment type="caution">
    <text evidence="2">The sequence shown here is derived from an EMBL/GenBank/DDBJ whole genome shotgun (WGS) entry which is preliminary data.</text>
</comment>
<sequence>MKQSLTTIAITSLLAASTLSFQAFATEGLSANVAMSSNYLWRGVTQTDDAAAISGGIDYAHNSGFYVGTWASNVDFGDDTSAELDMYLGFGGDLGQGFGYDVGYIYYAYPDSAQTDSSNEYDFGEIYGSLSYSYFSVSANYGVNTDDGAKLYDGALYISADAEFEVADGLTLGLHVGDYSFDNDYDSNDYTDYGISLSKGGFTFALSDTDMDNHDMKFTVAYSIDIDL</sequence>
<dbReference type="NCBIfam" id="TIGR02001">
    <property type="entry name" value="gcw_chp"/>
    <property type="match status" value="1"/>
</dbReference>
<accession>A0A8H2JM16</accession>
<feature type="signal peptide" evidence="1">
    <location>
        <begin position="1"/>
        <end position="25"/>
    </location>
</feature>
<dbReference type="RefSeq" id="WP_138623772.1">
    <property type="nucleotide sequence ID" value="NZ_SZVP01000012.1"/>
</dbReference>
<reference evidence="2 3" key="1">
    <citation type="submission" date="2019-05" db="EMBL/GenBank/DDBJ databases">
        <title>Colwellia ponticola sp. nov., isolated from seawater.</title>
        <authorList>
            <person name="Yoon J.-H."/>
        </authorList>
    </citation>
    <scope>NUCLEOTIDE SEQUENCE [LARGE SCALE GENOMIC DNA]</scope>
    <source>
        <strain evidence="2 3">OISW-25</strain>
    </source>
</reference>
<evidence type="ECO:0000313" key="2">
    <source>
        <dbReference type="EMBL" id="TMM43943.1"/>
    </source>
</evidence>
<gene>
    <name evidence="2" type="ORF">FCS21_12170</name>
</gene>
<dbReference type="Pfam" id="PF09694">
    <property type="entry name" value="Gcw_chp"/>
    <property type="match status" value="1"/>
</dbReference>
<name>A0A8H2JM16_9GAMM</name>
<dbReference type="EMBL" id="SZVP01000012">
    <property type="protein sequence ID" value="TMM43943.1"/>
    <property type="molecule type" value="Genomic_DNA"/>
</dbReference>
<evidence type="ECO:0000256" key="1">
    <source>
        <dbReference type="SAM" id="SignalP"/>
    </source>
</evidence>